<dbReference type="Proteomes" id="UP000240042">
    <property type="component" value="Unassembled WGS sequence"/>
</dbReference>
<evidence type="ECO:0000259" key="3">
    <source>
        <dbReference type="Pfam" id="PF01261"/>
    </source>
</evidence>
<dbReference type="InterPro" id="IPR036237">
    <property type="entry name" value="Xyl_isomerase-like_sf"/>
</dbReference>
<dbReference type="STRING" id="34097.SAMN02745150_00688"/>
<dbReference type="NCBIfam" id="NF009689">
    <property type="entry name" value="PRK13210.1"/>
    <property type="match status" value="1"/>
</dbReference>
<dbReference type="NCBIfam" id="TIGR00542">
    <property type="entry name" value="hxl6Piso_put"/>
    <property type="match status" value="1"/>
</dbReference>
<dbReference type="Pfam" id="PF01261">
    <property type="entry name" value="AP_endonuc_2"/>
    <property type="match status" value="1"/>
</dbReference>
<keyword evidence="1 4" id="KW-0413">Isomerase</keyword>
<dbReference type="AlphaFoldDB" id="A0A1I1DPE7"/>
<accession>A0A1I1DPE7</accession>
<dbReference type="OrthoDB" id="3185623at2"/>
<dbReference type="PANTHER" id="PTHR43489">
    <property type="entry name" value="ISOMERASE"/>
    <property type="match status" value="1"/>
</dbReference>
<reference evidence="5" key="1">
    <citation type="submission" date="2016-10" db="EMBL/GenBank/DDBJ databases">
        <authorList>
            <person name="Varghese N."/>
            <person name="Submissions S."/>
        </authorList>
    </citation>
    <scope>NUCLEOTIDE SEQUENCE [LARGE SCALE GENOMIC DNA]</scope>
    <source>
        <strain evidence="5">ATCC 43811</strain>
    </source>
</reference>
<sequence length="289" mass="33409">MSWIGLYEKALPDEFSWKEKLLKTKELGFDFIEISIDESDERLSRLDWSLEQKRDLVYLSQDIGIPIISMCLSGHRRFPFGSKNPDIVAKAREIMNKAFDFSLHCGIRNIQMAGYDVYYEESTIQSKQQFKDELALAAIKAAERQIMISIEIMDYPFMNSITKFDEITEHIHSPWLTVYPDVGNLTAWWNNVAKELKTYISRISAIHLKDTLPIGPNNLGQFRDLALGQGKVDFIEVFQILKEVNYQGAFVIELWANDATQYQKQIIDSLNLIKKAMQNADYVPYSSKN</sequence>
<dbReference type="NCBIfam" id="NF009688">
    <property type="entry name" value="PRK13209.1"/>
    <property type="match status" value="1"/>
</dbReference>
<dbReference type="InterPro" id="IPR013022">
    <property type="entry name" value="Xyl_isomerase-like_TIM-brl"/>
</dbReference>
<organism evidence="4 5">
    <name type="scientific">Brevinema andersonii</name>
    <dbReference type="NCBI Taxonomy" id="34097"/>
    <lineage>
        <taxon>Bacteria</taxon>
        <taxon>Pseudomonadati</taxon>
        <taxon>Spirochaetota</taxon>
        <taxon>Spirochaetia</taxon>
        <taxon>Brevinematales</taxon>
        <taxon>Brevinemataceae</taxon>
        <taxon>Brevinema</taxon>
    </lineage>
</organism>
<protein>
    <recommendedName>
        <fullName evidence="2">L-ribulose-5-phosphate 3-epimerase</fullName>
    </recommendedName>
</protein>
<dbReference type="InterPro" id="IPR050417">
    <property type="entry name" value="Sugar_Epim/Isomerase"/>
</dbReference>
<dbReference type="Gene3D" id="3.20.20.150">
    <property type="entry name" value="Divalent-metal-dependent TIM barrel enzymes"/>
    <property type="match status" value="1"/>
</dbReference>
<dbReference type="InterPro" id="IPR004560">
    <property type="entry name" value="L-Ru-5P_3-Epase"/>
</dbReference>
<gene>
    <name evidence="4" type="ORF">SAMN02745150_00688</name>
</gene>
<proteinExistence type="predicted"/>
<dbReference type="EMBL" id="FOKY01000003">
    <property type="protein sequence ID" value="SFB76714.1"/>
    <property type="molecule type" value="Genomic_DNA"/>
</dbReference>
<evidence type="ECO:0000256" key="2">
    <source>
        <dbReference type="NCBIfam" id="TIGR00542"/>
    </source>
</evidence>
<evidence type="ECO:0000256" key="1">
    <source>
        <dbReference type="ARBA" id="ARBA00023235"/>
    </source>
</evidence>
<keyword evidence="5" id="KW-1185">Reference proteome</keyword>
<dbReference type="PANTHER" id="PTHR43489:SF1">
    <property type="entry name" value="L-RIBULOSE-5-PHOSPHATE 3-EPIMERASE SGBU-RELATED"/>
    <property type="match status" value="1"/>
</dbReference>
<name>A0A1I1DPE7_BREAD</name>
<evidence type="ECO:0000313" key="4">
    <source>
        <dbReference type="EMBL" id="SFB76714.1"/>
    </source>
</evidence>
<dbReference type="GO" id="GO:0034015">
    <property type="term" value="F:L-ribulose-5-phosphate 3-epimerase activity"/>
    <property type="evidence" value="ECO:0007669"/>
    <property type="project" value="TreeGrafter"/>
</dbReference>
<evidence type="ECO:0000313" key="5">
    <source>
        <dbReference type="Proteomes" id="UP000240042"/>
    </source>
</evidence>
<feature type="domain" description="Xylose isomerase-like TIM barrel" evidence="3">
    <location>
        <begin position="23"/>
        <end position="273"/>
    </location>
</feature>
<dbReference type="GO" id="GO:0016861">
    <property type="term" value="F:intramolecular oxidoreductase activity, interconverting aldoses and ketoses"/>
    <property type="evidence" value="ECO:0007669"/>
    <property type="project" value="InterPro"/>
</dbReference>
<dbReference type="GO" id="GO:0019852">
    <property type="term" value="P:L-ascorbic acid metabolic process"/>
    <property type="evidence" value="ECO:0007669"/>
    <property type="project" value="TreeGrafter"/>
</dbReference>
<dbReference type="SUPFAM" id="SSF51658">
    <property type="entry name" value="Xylose isomerase-like"/>
    <property type="match status" value="1"/>
</dbReference>
<dbReference type="RefSeq" id="WP_092318654.1">
    <property type="nucleotide sequence ID" value="NZ_FOKY01000003.1"/>
</dbReference>